<proteinExistence type="predicted"/>
<dbReference type="InterPro" id="IPR029301">
    <property type="entry name" value="SPACA7"/>
</dbReference>
<feature type="region of interest" description="Disordered" evidence="1">
    <location>
        <begin position="114"/>
        <end position="176"/>
    </location>
</feature>
<sequence length="202" mass="21549">MAGGRGVALLVLLLSCWRQAGLQPVNVTSGPTEVPPSSKGQEDMPGVFDEILVQEMLDPKRSSPAGNQSTSALSTQLFKDRNAGVDEDFQVGGAQSYQGLSDNSQFFVGSDDKTLNNDVPCRPGTARPAPLPVGLTWKSRGGRKVPAEPSTDESYQLSGPEGYSESQFSSGGKKLKTDQYKKISIVDKILQNSGKASGHTFR</sequence>
<dbReference type="CTD" id="122258"/>
<keyword evidence="2" id="KW-0732">Signal</keyword>
<reference evidence="3" key="3">
    <citation type="submission" date="2025-09" db="UniProtKB">
        <authorList>
            <consortium name="Ensembl"/>
        </authorList>
    </citation>
    <scope>IDENTIFICATION</scope>
</reference>
<dbReference type="AlphaFoldDB" id="A0A673UE40"/>
<dbReference type="OMA" id="WTEMPST"/>
<dbReference type="GeneID" id="115289303"/>
<feature type="chain" id="PRO_5025338371" description="Sperm acrosome associated 7" evidence="2">
    <location>
        <begin position="23"/>
        <end position="202"/>
    </location>
</feature>
<evidence type="ECO:0008006" key="5">
    <source>
        <dbReference type="Google" id="ProtNLM"/>
    </source>
</evidence>
<reference evidence="3 4" key="1">
    <citation type="submission" date="2019-05" db="EMBL/GenBank/DDBJ databases">
        <title>A Chromosome-scale Meerkat (S. suricatta) Genome Assembly.</title>
        <authorList>
            <person name="Dudchenko O."/>
            <person name="Lieberman Aiden E."/>
            <person name="Tung J."/>
            <person name="Barreiro L.B."/>
            <person name="Clutton-Brock T.H."/>
        </authorList>
    </citation>
    <scope>NUCLEOTIDE SEQUENCE [LARGE SCALE GENOMIC DNA]</scope>
</reference>
<name>A0A673UE40_SURSU</name>
<dbReference type="Pfam" id="PF15307">
    <property type="entry name" value="SPACA7"/>
    <property type="match status" value="1"/>
</dbReference>
<dbReference type="Ensembl" id="ENSSSUT00005022570.1">
    <property type="protein sequence ID" value="ENSSSUP00005019726.1"/>
    <property type="gene ID" value="ENSSSUG00005012813.1"/>
</dbReference>
<evidence type="ECO:0000313" key="3">
    <source>
        <dbReference type="Ensembl" id="ENSSSUP00005019726.1"/>
    </source>
</evidence>
<protein>
    <recommendedName>
        <fullName evidence="5">Sperm acrosome associated 7</fullName>
    </recommendedName>
</protein>
<dbReference type="GO" id="GO:0001669">
    <property type="term" value="C:acrosomal vesicle"/>
    <property type="evidence" value="ECO:0007669"/>
    <property type="project" value="InterPro"/>
</dbReference>
<dbReference type="Proteomes" id="UP000472268">
    <property type="component" value="Chromosome 4"/>
</dbReference>
<reference evidence="3" key="2">
    <citation type="submission" date="2025-08" db="UniProtKB">
        <authorList>
            <consortium name="Ensembl"/>
        </authorList>
    </citation>
    <scope>IDENTIFICATION</scope>
</reference>
<evidence type="ECO:0000256" key="1">
    <source>
        <dbReference type="SAM" id="MobiDB-lite"/>
    </source>
</evidence>
<keyword evidence="4" id="KW-1185">Reference proteome</keyword>
<accession>A0A673UE40</accession>
<evidence type="ECO:0000256" key="2">
    <source>
        <dbReference type="SAM" id="SignalP"/>
    </source>
</evidence>
<evidence type="ECO:0000313" key="4">
    <source>
        <dbReference type="Proteomes" id="UP000472268"/>
    </source>
</evidence>
<organism evidence="3 4">
    <name type="scientific">Suricata suricatta</name>
    <name type="common">Meerkat</name>
    <dbReference type="NCBI Taxonomy" id="37032"/>
    <lineage>
        <taxon>Eukaryota</taxon>
        <taxon>Metazoa</taxon>
        <taxon>Chordata</taxon>
        <taxon>Craniata</taxon>
        <taxon>Vertebrata</taxon>
        <taxon>Euteleostomi</taxon>
        <taxon>Mammalia</taxon>
        <taxon>Eutheria</taxon>
        <taxon>Laurasiatheria</taxon>
        <taxon>Carnivora</taxon>
        <taxon>Feliformia</taxon>
        <taxon>Herpestidae</taxon>
        <taxon>Suricata</taxon>
    </lineage>
</organism>
<gene>
    <name evidence="3" type="primary">SPACA7</name>
</gene>
<feature type="signal peptide" evidence="2">
    <location>
        <begin position="1"/>
        <end position="22"/>
    </location>
</feature>
<dbReference type="RefSeq" id="XP_029792285.1">
    <property type="nucleotide sequence ID" value="XM_029936425.1"/>
</dbReference>
<dbReference type="OrthoDB" id="9610380at2759"/>
<dbReference type="PROSITE" id="PS51257">
    <property type="entry name" value="PROKAR_LIPOPROTEIN"/>
    <property type="match status" value="1"/>
</dbReference>